<organism evidence="3 4">
    <name type="scientific">Marasmius oreades</name>
    <name type="common">fairy-ring Marasmius</name>
    <dbReference type="NCBI Taxonomy" id="181124"/>
    <lineage>
        <taxon>Eukaryota</taxon>
        <taxon>Fungi</taxon>
        <taxon>Dikarya</taxon>
        <taxon>Basidiomycota</taxon>
        <taxon>Agaricomycotina</taxon>
        <taxon>Agaricomycetes</taxon>
        <taxon>Agaricomycetidae</taxon>
        <taxon>Agaricales</taxon>
        <taxon>Marasmiineae</taxon>
        <taxon>Marasmiaceae</taxon>
        <taxon>Marasmius</taxon>
    </lineage>
</organism>
<evidence type="ECO:0000256" key="1">
    <source>
        <dbReference type="SAM" id="MobiDB-lite"/>
    </source>
</evidence>
<reference evidence="3" key="1">
    <citation type="journal article" date="2021" name="Genome Biol. Evol.">
        <title>The assembled and annotated genome of the fairy-ring fungus Marasmius oreades.</title>
        <authorList>
            <person name="Hiltunen M."/>
            <person name="Ament-Velasquez S.L."/>
            <person name="Johannesson H."/>
        </authorList>
    </citation>
    <scope>NUCLEOTIDE SEQUENCE</scope>
    <source>
        <strain evidence="3">03SP1</strain>
    </source>
</reference>
<dbReference type="EMBL" id="CM032189">
    <property type="protein sequence ID" value="KAG7087171.1"/>
    <property type="molecule type" value="Genomic_DNA"/>
</dbReference>
<dbReference type="Proteomes" id="UP001049176">
    <property type="component" value="Chromosome 9"/>
</dbReference>
<dbReference type="RefSeq" id="XP_043003642.1">
    <property type="nucleotide sequence ID" value="XM_043158298.1"/>
</dbReference>
<dbReference type="AlphaFoldDB" id="A0A9P7RPZ5"/>
<evidence type="ECO:0000256" key="2">
    <source>
        <dbReference type="SAM" id="Phobius"/>
    </source>
</evidence>
<feature type="region of interest" description="Disordered" evidence="1">
    <location>
        <begin position="42"/>
        <end position="107"/>
    </location>
</feature>
<feature type="compositionally biased region" description="Low complexity" evidence="1">
    <location>
        <begin position="185"/>
        <end position="197"/>
    </location>
</feature>
<feature type="transmembrane region" description="Helical" evidence="2">
    <location>
        <begin position="119"/>
        <end position="139"/>
    </location>
</feature>
<comment type="caution">
    <text evidence="3">The sequence shown here is derived from an EMBL/GenBank/DDBJ whole genome shotgun (WGS) entry which is preliminary data.</text>
</comment>
<dbReference type="KEGG" id="more:E1B28_013152"/>
<keyword evidence="4" id="KW-1185">Reference proteome</keyword>
<keyword evidence="2" id="KW-0472">Membrane</keyword>
<feature type="region of interest" description="Disordered" evidence="1">
    <location>
        <begin position="183"/>
        <end position="215"/>
    </location>
</feature>
<feature type="compositionally biased region" description="Low complexity" evidence="1">
    <location>
        <begin position="60"/>
        <end position="73"/>
    </location>
</feature>
<evidence type="ECO:0000313" key="4">
    <source>
        <dbReference type="Proteomes" id="UP001049176"/>
    </source>
</evidence>
<name>A0A9P7RPZ5_9AGAR</name>
<keyword evidence="2" id="KW-1133">Transmembrane helix</keyword>
<accession>A0A9P7RPZ5</accession>
<protein>
    <submittedName>
        <fullName evidence="3">Uncharacterized protein</fullName>
    </submittedName>
</protein>
<sequence length="215" mass="23574">MHTSFTLTTAASSTTKTMPLEHSTLAKTGSYIMTITPAITTSVSSGPDTSPSHSLPDNNQTTTQTSQTEPTHTIPDEPDMSQTPSNMLSLPTAQSPLPLPSPPRPNCQEELTCSRRRDAITLGAITGVFLLALVALAYLRYQRLETRRRLEEFRGRLFGEPPLPVRERSSLRINLNRLFDRSSRGGRSSCTTNSSSTWMIGRHSNGQPDGSARFV</sequence>
<feature type="compositionally biased region" description="Polar residues" evidence="1">
    <location>
        <begin position="42"/>
        <end position="59"/>
    </location>
</feature>
<keyword evidence="2" id="KW-0812">Transmembrane</keyword>
<dbReference type="GeneID" id="66082227"/>
<evidence type="ECO:0000313" key="3">
    <source>
        <dbReference type="EMBL" id="KAG7087171.1"/>
    </source>
</evidence>
<proteinExistence type="predicted"/>
<gene>
    <name evidence="3" type="ORF">E1B28_013152</name>
</gene>